<protein>
    <recommendedName>
        <fullName evidence="4">PHD-type domain-containing protein</fullName>
    </recommendedName>
</protein>
<sequence length="124" mass="13620">MSVFFAGTCRTAFHPICAREARHRMEVWGRYGCDNIEMRAFCSKHSKMHDNSSFLPHGELCASGTDSSITNQLPLQSMAKSQNSKISLSNGDKIAVDIKAPDDNSDKSGDGELQEIGINNDINI</sequence>
<reference evidence="2" key="1">
    <citation type="submission" date="2023-05" db="EMBL/GenBank/DDBJ databases">
        <title>Genome and transcriptome analyses reveal genes involved in the formation of fine ridges on petal epidermal cells in Hibiscus trionum.</title>
        <authorList>
            <person name="Koshimizu S."/>
            <person name="Masuda S."/>
            <person name="Ishii T."/>
            <person name="Shirasu K."/>
            <person name="Hoshino A."/>
            <person name="Arita M."/>
        </authorList>
    </citation>
    <scope>NUCLEOTIDE SEQUENCE</scope>
    <source>
        <strain evidence="2">Hamamatsu line</strain>
    </source>
</reference>
<accession>A0A9W7J934</accession>
<dbReference type="EMBL" id="BSYR01000056">
    <property type="protein sequence ID" value="GMJ10567.1"/>
    <property type="molecule type" value="Genomic_DNA"/>
</dbReference>
<dbReference type="OrthoDB" id="20839at2759"/>
<dbReference type="AlphaFoldDB" id="A0A9W7J934"/>
<dbReference type="InterPro" id="IPR050701">
    <property type="entry name" value="Histone_Mod_Regulator"/>
</dbReference>
<dbReference type="InterPro" id="IPR013083">
    <property type="entry name" value="Znf_RING/FYVE/PHD"/>
</dbReference>
<evidence type="ECO:0000313" key="3">
    <source>
        <dbReference type="Proteomes" id="UP001165190"/>
    </source>
</evidence>
<feature type="compositionally biased region" description="Basic and acidic residues" evidence="1">
    <location>
        <begin position="97"/>
        <end position="110"/>
    </location>
</feature>
<comment type="caution">
    <text evidence="2">The sequence shown here is derived from an EMBL/GenBank/DDBJ whole genome shotgun (WGS) entry which is preliminary data.</text>
</comment>
<dbReference type="Proteomes" id="UP001165190">
    <property type="component" value="Unassembled WGS sequence"/>
</dbReference>
<name>A0A9W7J934_HIBTR</name>
<keyword evidence="3" id="KW-1185">Reference proteome</keyword>
<dbReference type="Gene3D" id="3.30.40.10">
    <property type="entry name" value="Zinc/RING finger domain, C3HC4 (zinc finger)"/>
    <property type="match status" value="1"/>
</dbReference>
<organism evidence="2 3">
    <name type="scientific">Hibiscus trionum</name>
    <name type="common">Flower of an hour</name>
    <dbReference type="NCBI Taxonomy" id="183268"/>
    <lineage>
        <taxon>Eukaryota</taxon>
        <taxon>Viridiplantae</taxon>
        <taxon>Streptophyta</taxon>
        <taxon>Embryophyta</taxon>
        <taxon>Tracheophyta</taxon>
        <taxon>Spermatophyta</taxon>
        <taxon>Magnoliopsida</taxon>
        <taxon>eudicotyledons</taxon>
        <taxon>Gunneridae</taxon>
        <taxon>Pentapetalae</taxon>
        <taxon>rosids</taxon>
        <taxon>malvids</taxon>
        <taxon>Malvales</taxon>
        <taxon>Malvaceae</taxon>
        <taxon>Malvoideae</taxon>
        <taxon>Hibiscus</taxon>
    </lineage>
</organism>
<dbReference type="GO" id="GO:0006357">
    <property type="term" value="P:regulation of transcription by RNA polymerase II"/>
    <property type="evidence" value="ECO:0007669"/>
    <property type="project" value="TreeGrafter"/>
</dbReference>
<feature type="region of interest" description="Disordered" evidence="1">
    <location>
        <begin position="97"/>
        <end position="124"/>
    </location>
</feature>
<evidence type="ECO:0008006" key="4">
    <source>
        <dbReference type="Google" id="ProtNLM"/>
    </source>
</evidence>
<dbReference type="PANTHER" id="PTHR13793">
    <property type="entry name" value="PHD FINGER PROTEINS"/>
    <property type="match status" value="1"/>
</dbReference>
<dbReference type="PANTHER" id="PTHR13793:SF107">
    <property type="entry name" value="BROMODOMAIN-CONTAINING PROTEIN HOMOLOG"/>
    <property type="match status" value="1"/>
</dbReference>
<evidence type="ECO:0000313" key="2">
    <source>
        <dbReference type="EMBL" id="GMJ10567.1"/>
    </source>
</evidence>
<gene>
    <name evidence="2" type="ORF">HRI_004725900</name>
</gene>
<proteinExistence type="predicted"/>
<evidence type="ECO:0000256" key="1">
    <source>
        <dbReference type="SAM" id="MobiDB-lite"/>
    </source>
</evidence>